<dbReference type="AlphaFoldDB" id="A0A3A2ZC19"/>
<keyword evidence="3" id="KW-1185">Reference proteome</keyword>
<sequence length="66" mass="7867">TGLKACVSGYAFAAFFFICLFVYYTWENNRRDRIYGSLENMTDTQELADELSNKTDWEIESFRYVR</sequence>
<dbReference type="EMBL" id="MVGC01002125">
    <property type="protein sequence ID" value="RJE16934.1"/>
    <property type="molecule type" value="Genomic_DNA"/>
</dbReference>
<gene>
    <name evidence="2" type="ORF">PHISCL_10729</name>
</gene>
<dbReference type="Proteomes" id="UP000266188">
    <property type="component" value="Unassembled WGS sequence"/>
</dbReference>
<organism evidence="2 3">
    <name type="scientific">Aspergillus sclerotialis</name>
    <dbReference type="NCBI Taxonomy" id="2070753"/>
    <lineage>
        <taxon>Eukaryota</taxon>
        <taxon>Fungi</taxon>
        <taxon>Dikarya</taxon>
        <taxon>Ascomycota</taxon>
        <taxon>Pezizomycotina</taxon>
        <taxon>Eurotiomycetes</taxon>
        <taxon>Eurotiomycetidae</taxon>
        <taxon>Eurotiales</taxon>
        <taxon>Aspergillaceae</taxon>
        <taxon>Aspergillus</taxon>
        <taxon>Aspergillus subgen. Polypaecilum</taxon>
    </lineage>
</organism>
<reference evidence="3" key="1">
    <citation type="submission" date="2017-02" db="EMBL/GenBank/DDBJ databases">
        <authorList>
            <person name="Tafer H."/>
            <person name="Lopandic K."/>
        </authorList>
    </citation>
    <scope>NUCLEOTIDE SEQUENCE [LARGE SCALE GENOMIC DNA]</scope>
    <source>
        <strain evidence="3">CBS 366.77</strain>
    </source>
</reference>
<name>A0A3A2ZC19_9EURO</name>
<evidence type="ECO:0000256" key="1">
    <source>
        <dbReference type="SAM" id="Phobius"/>
    </source>
</evidence>
<comment type="caution">
    <text evidence="2">The sequence shown here is derived from an EMBL/GenBank/DDBJ whole genome shotgun (WGS) entry which is preliminary data.</text>
</comment>
<keyword evidence="1" id="KW-0472">Membrane</keyword>
<accession>A0A3A2ZC19</accession>
<dbReference type="OrthoDB" id="6730379at2759"/>
<keyword evidence="1" id="KW-1133">Transmembrane helix</keyword>
<keyword evidence="1" id="KW-0812">Transmembrane</keyword>
<protein>
    <submittedName>
        <fullName evidence="2">Uncharacterized protein</fullName>
    </submittedName>
</protein>
<evidence type="ECO:0000313" key="3">
    <source>
        <dbReference type="Proteomes" id="UP000266188"/>
    </source>
</evidence>
<evidence type="ECO:0000313" key="2">
    <source>
        <dbReference type="EMBL" id="RJE16934.1"/>
    </source>
</evidence>
<feature type="transmembrane region" description="Helical" evidence="1">
    <location>
        <begin position="7"/>
        <end position="26"/>
    </location>
</feature>
<feature type="non-terminal residue" evidence="2">
    <location>
        <position position="1"/>
    </location>
</feature>
<proteinExistence type="predicted"/>